<dbReference type="GO" id="GO:0016787">
    <property type="term" value="F:hydrolase activity"/>
    <property type="evidence" value="ECO:0007669"/>
    <property type="project" value="InterPro"/>
</dbReference>
<dbReference type="Pfam" id="PF06439">
    <property type="entry name" value="3keto-disac_hyd"/>
    <property type="match status" value="1"/>
</dbReference>
<dbReference type="InterPro" id="IPR010496">
    <property type="entry name" value="AL/BT2_dom"/>
</dbReference>
<dbReference type="AlphaFoldDB" id="A0A858RCZ6"/>
<proteinExistence type="predicted"/>
<evidence type="ECO:0000256" key="1">
    <source>
        <dbReference type="SAM" id="SignalP"/>
    </source>
</evidence>
<dbReference type="Proteomes" id="UP000501812">
    <property type="component" value="Chromosome"/>
</dbReference>
<keyword evidence="1" id="KW-0732">Signal</keyword>
<dbReference type="Gene3D" id="2.60.120.560">
    <property type="entry name" value="Exo-inulinase, domain 1"/>
    <property type="match status" value="1"/>
</dbReference>
<protein>
    <submittedName>
        <fullName evidence="3">DUF1080 domain-containing protein</fullName>
    </submittedName>
</protein>
<evidence type="ECO:0000259" key="2">
    <source>
        <dbReference type="Pfam" id="PF06439"/>
    </source>
</evidence>
<keyword evidence="4" id="KW-1185">Reference proteome</keyword>
<reference evidence="3 4" key="1">
    <citation type="submission" date="2020-04" db="EMBL/GenBank/DDBJ databases">
        <title>Luteolibacter sp. G-1-1-1 isolated from soil.</title>
        <authorList>
            <person name="Dahal R.H."/>
        </authorList>
    </citation>
    <scope>NUCLEOTIDE SEQUENCE [LARGE SCALE GENOMIC DNA]</scope>
    <source>
        <strain evidence="3 4">G-1-1-1</strain>
    </source>
</reference>
<dbReference type="KEGG" id="luo:HHL09_02355"/>
<feature type="domain" description="3-keto-alpha-glucoside-1,2-lyase/3-keto-2-hydroxy-glucal hydratase" evidence="2">
    <location>
        <begin position="23"/>
        <end position="225"/>
    </location>
</feature>
<sequence>MKIRTFIATMVLALPAAQAAEPGFTDLFNGKDLAGWTRVNGSGEFKIEGKEIVGFGENVKSNTFLRTDKTYKDFDFRFEMKFDDLSGNSGMMFRGLQKEGNDGRVHGYQCEHDQDKKRAWTAGLYDEARRGWLQPVKHGNAKDDSEEDKKGQAAFTKQGQDLMKWNDWNEIRIVCKGKHIQIWLNGKERVDLEDEGKEFTPEGFFALQVHAGPSCKVRWRNIRIKEL</sequence>
<evidence type="ECO:0000313" key="4">
    <source>
        <dbReference type="Proteomes" id="UP000501812"/>
    </source>
</evidence>
<organism evidence="3 4">
    <name type="scientific">Luteolibacter luteus</name>
    <dbReference type="NCBI Taxonomy" id="2728835"/>
    <lineage>
        <taxon>Bacteria</taxon>
        <taxon>Pseudomonadati</taxon>
        <taxon>Verrucomicrobiota</taxon>
        <taxon>Verrucomicrobiia</taxon>
        <taxon>Verrucomicrobiales</taxon>
        <taxon>Verrucomicrobiaceae</taxon>
        <taxon>Luteolibacter</taxon>
    </lineage>
</organism>
<feature type="signal peptide" evidence="1">
    <location>
        <begin position="1"/>
        <end position="19"/>
    </location>
</feature>
<dbReference type="EMBL" id="CP051774">
    <property type="protein sequence ID" value="QJE94667.1"/>
    <property type="molecule type" value="Genomic_DNA"/>
</dbReference>
<evidence type="ECO:0000313" key="3">
    <source>
        <dbReference type="EMBL" id="QJE94667.1"/>
    </source>
</evidence>
<dbReference type="RefSeq" id="WP_169452888.1">
    <property type="nucleotide sequence ID" value="NZ_CP051774.1"/>
</dbReference>
<name>A0A858RCZ6_9BACT</name>
<feature type="chain" id="PRO_5032299767" evidence="1">
    <location>
        <begin position="20"/>
        <end position="227"/>
    </location>
</feature>
<accession>A0A858RCZ6</accession>
<gene>
    <name evidence="3" type="ORF">HHL09_02355</name>
</gene>